<evidence type="ECO:0000313" key="3">
    <source>
        <dbReference type="EMBL" id="CAD5107456.1"/>
    </source>
</evidence>
<feature type="signal peptide" evidence="2">
    <location>
        <begin position="1"/>
        <end position="40"/>
    </location>
</feature>
<feature type="chain" id="PRO_5031045178" evidence="2">
    <location>
        <begin position="41"/>
        <end position="247"/>
    </location>
</feature>
<comment type="caution">
    <text evidence="3">The sequence shown here is derived from an EMBL/GenBank/DDBJ whole genome shotgun (WGS) entry which is preliminary data.</text>
</comment>
<evidence type="ECO:0000256" key="1">
    <source>
        <dbReference type="SAM" id="Coils"/>
    </source>
</evidence>
<evidence type="ECO:0000256" key="2">
    <source>
        <dbReference type="SAM" id="SignalP"/>
    </source>
</evidence>
<protein>
    <submittedName>
        <fullName evidence="3">Uncharacterized protein</fullName>
    </submittedName>
</protein>
<keyword evidence="4" id="KW-1185">Reference proteome</keyword>
<dbReference type="EMBL" id="CAJFCI010000035">
    <property type="protein sequence ID" value="CAD5107456.1"/>
    <property type="molecule type" value="Genomic_DNA"/>
</dbReference>
<gene>
    <name evidence="3" type="ORF">PSEWESI4_01729</name>
</gene>
<reference evidence="3 4" key="1">
    <citation type="submission" date="2020-08" db="EMBL/GenBank/DDBJ databases">
        <authorList>
            <person name="Criscuolo A."/>
        </authorList>
    </citation>
    <scope>NUCLEOTIDE SEQUENCE [LARGE SCALE GENOMIC DNA]</scope>
    <source>
        <strain evidence="3">CIP111764</strain>
    </source>
</reference>
<dbReference type="Proteomes" id="UP000583387">
    <property type="component" value="Unassembled WGS sequence"/>
</dbReference>
<keyword evidence="2" id="KW-0732">Signal</keyword>
<dbReference type="RefSeq" id="WP_187670804.1">
    <property type="nucleotide sequence ID" value="NZ_CAJFCI010000035.1"/>
</dbReference>
<proteinExistence type="predicted"/>
<dbReference type="AlphaFoldDB" id="A0A7U7I8S5"/>
<evidence type="ECO:0000313" key="4">
    <source>
        <dbReference type="Proteomes" id="UP000583387"/>
    </source>
</evidence>
<feature type="coiled-coil region" evidence="1">
    <location>
        <begin position="67"/>
        <end position="98"/>
    </location>
</feature>
<name>A0A7U7I8S5_9GAMM</name>
<keyword evidence="1" id="KW-0175">Coiled coil</keyword>
<sequence>MPTVRLYSVTLRHRRSRLRLWLAFASLLSLQLFPAAGSAAQDLHGMVCSAAVQLMLGESADLRAPRVNELRAVLPQLNSQLQSAMQRLTDNMDSLSNALRTGQPLSQQQHEAFNNALLDTLTLLRPSPSTPGAPLADLPERLDFALLLYVSWSQIGSLRPAREQPDSYLGWDVYELAASIEQDLLRDDWLPGDSPEQLQLLRDAQTRWHYIAKLLHRATADPAPLSVSKQIGLIRKGVLQLRRQPVL</sequence>
<organism evidence="3 4">
    <name type="scientific">Zestomonas carbonaria</name>
    <dbReference type="NCBI Taxonomy" id="2762745"/>
    <lineage>
        <taxon>Bacteria</taxon>
        <taxon>Pseudomonadati</taxon>
        <taxon>Pseudomonadota</taxon>
        <taxon>Gammaproteobacteria</taxon>
        <taxon>Pseudomonadales</taxon>
        <taxon>Pseudomonadaceae</taxon>
        <taxon>Zestomonas</taxon>
    </lineage>
</organism>
<accession>A0A7U7I8S5</accession>